<reference evidence="1 2" key="2">
    <citation type="submission" date="2017-10" db="EMBL/GenBank/DDBJ databases">
        <title>Extensive intraspecific genome diversity in a model arbuscular mycorrhizal fungus.</title>
        <authorList>
            <person name="Chen E.C.H."/>
            <person name="Morin E."/>
            <person name="Baudet D."/>
            <person name="Noel J."/>
            <person name="Ndikumana S."/>
            <person name="Charron P."/>
            <person name="St-Onge C."/>
            <person name="Giorgi J."/>
            <person name="Grigoriev I.V."/>
            <person name="Roux C."/>
            <person name="Martin F.M."/>
            <person name="Corradi N."/>
        </authorList>
    </citation>
    <scope>NUCLEOTIDE SEQUENCE [LARGE SCALE GENOMIC DNA]</scope>
    <source>
        <strain evidence="1 2">C2</strain>
    </source>
</reference>
<proteinExistence type="predicted"/>
<sequence>MRLLYLLSLGHTVLRSDVWRQSAELSLIIRIKALVPACVFFQDAFTIPTVVRPYRPAFRCLEAVCRAVLNHTY</sequence>
<dbReference type="EMBL" id="LLXL01000526">
    <property type="protein sequence ID" value="PKK71386.1"/>
    <property type="molecule type" value="Genomic_DNA"/>
</dbReference>
<comment type="caution">
    <text evidence="1">The sequence shown here is derived from an EMBL/GenBank/DDBJ whole genome shotgun (WGS) entry which is preliminary data.</text>
</comment>
<evidence type="ECO:0000313" key="2">
    <source>
        <dbReference type="Proteomes" id="UP000233469"/>
    </source>
</evidence>
<name>A0A2N1NBW9_9GLOM</name>
<reference evidence="1 2" key="1">
    <citation type="submission" date="2016-04" db="EMBL/GenBank/DDBJ databases">
        <title>Genome analyses suggest a sexual origin of heterokaryosis in a supposedly ancient asexual fungus.</title>
        <authorList>
            <person name="Ropars J."/>
            <person name="Sedzielewska K."/>
            <person name="Noel J."/>
            <person name="Charron P."/>
            <person name="Farinelli L."/>
            <person name="Marton T."/>
            <person name="Kruger M."/>
            <person name="Pelin A."/>
            <person name="Brachmann A."/>
            <person name="Corradi N."/>
        </authorList>
    </citation>
    <scope>NUCLEOTIDE SEQUENCE [LARGE SCALE GENOMIC DNA]</scope>
    <source>
        <strain evidence="1 2">C2</strain>
    </source>
</reference>
<dbReference type="AlphaFoldDB" id="A0A2N1NBW9"/>
<protein>
    <submittedName>
        <fullName evidence="1">Uncharacterized protein</fullName>
    </submittedName>
</protein>
<organism evidence="1 2">
    <name type="scientific">Rhizophagus irregularis</name>
    <dbReference type="NCBI Taxonomy" id="588596"/>
    <lineage>
        <taxon>Eukaryota</taxon>
        <taxon>Fungi</taxon>
        <taxon>Fungi incertae sedis</taxon>
        <taxon>Mucoromycota</taxon>
        <taxon>Glomeromycotina</taxon>
        <taxon>Glomeromycetes</taxon>
        <taxon>Glomerales</taxon>
        <taxon>Glomeraceae</taxon>
        <taxon>Rhizophagus</taxon>
    </lineage>
</organism>
<dbReference type="Proteomes" id="UP000233469">
    <property type="component" value="Unassembled WGS sequence"/>
</dbReference>
<gene>
    <name evidence="1" type="ORF">RhiirC2_744734</name>
</gene>
<evidence type="ECO:0000313" key="1">
    <source>
        <dbReference type="EMBL" id="PKK71386.1"/>
    </source>
</evidence>
<accession>A0A2N1NBW9</accession>